<comment type="subcellular location">
    <subcellularLocation>
        <location evidence="1">Cell membrane</location>
        <topology evidence="1">Multi-pass membrane protein</topology>
    </subcellularLocation>
</comment>
<name>A0A1G7ZMI3_9NOCA</name>
<proteinExistence type="predicted"/>
<dbReference type="Proteomes" id="UP000183263">
    <property type="component" value="Unassembled WGS sequence"/>
</dbReference>
<dbReference type="PANTHER" id="PTHR30250">
    <property type="entry name" value="PST FAMILY PREDICTED COLANIC ACID TRANSPORTER"/>
    <property type="match status" value="1"/>
</dbReference>
<keyword evidence="5" id="KW-0472">Membrane</keyword>
<evidence type="ECO:0000256" key="1">
    <source>
        <dbReference type="ARBA" id="ARBA00004651"/>
    </source>
</evidence>
<reference evidence="6 7" key="1">
    <citation type="submission" date="2016-10" db="EMBL/GenBank/DDBJ databases">
        <authorList>
            <person name="de Groot N.N."/>
        </authorList>
    </citation>
    <scope>NUCLEOTIDE SEQUENCE [LARGE SCALE GENOMIC DNA]</scope>
    <source>
        <strain evidence="6 7">DSM 44892</strain>
    </source>
</reference>
<protein>
    <submittedName>
        <fullName evidence="6">Membrane protein involved in the export of O-antigen and teichoic acid</fullName>
    </submittedName>
</protein>
<dbReference type="GO" id="GO:0005886">
    <property type="term" value="C:plasma membrane"/>
    <property type="evidence" value="ECO:0007669"/>
    <property type="project" value="UniProtKB-SubCell"/>
</dbReference>
<keyword evidence="7" id="KW-1185">Reference proteome</keyword>
<gene>
    <name evidence="6" type="ORF">SAMN05444695_101155</name>
</gene>
<evidence type="ECO:0000256" key="3">
    <source>
        <dbReference type="ARBA" id="ARBA00022692"/>
    </source>
</evidence>
<dbReference type="InterPro" id="IPR050833">
    <property type="entry name" value="Poly_Biosynth_Transport"/>
</dbReference>
<accession>A0A1G7ZMI3</accession>
<dbReference type="OrthoDB" id="139907at2"/>
<evidence type="ECO:0000313" key="7">
    <source>
        <dbReference type="Proteomes" id="UP000183263"/>
    </source>
</evidence>
<evidence type="ECO:0000256" key="4">
    <source>
        <dbReference type="ARBA" id="ARBA00022989"/>
    </source>
</evidence>
<organism evidence="6 7">
    <name type="scientific">Rhodococcus triatomae</name>
    <dbReference type="NCBI Taxonomy" id="300028"/>
    <lineage>
        <taxon>Bacteria</taxon>
        <taxon>Bacillati</taxon>
        <taxon>Actinomycetota</taxon>
        <taxon>Actinomycetes</taxon>
        <taxon>Mycobacteriales</taxon>
        <taxon>Nocardiaceae</taxon>
        <taxon>Rhodococcus</taxon>
    </lineage>
</organism>
<dbReference type="PANTHER" id="PTHR30250:SF11">
    <property type="entry name" value="O-ANTIGEN TRANSPORTER-RELATED"/>
    <property type="match status" value="1"/>
</dbReference>
<keyword evidence="4" id="KW-1133">Transmembrane helix</keyword>
<evidence type="ECO:0000313" key="6">
    <source>
        <dbReference type="EMBL" id="SDH09766.1"/>
    </source>
</evidence>
<evidence type="ECO:0000256" key="2">
    <source>
        <dbReference type="ARBA" id="ARBA00022475"/>
    </source>
</evidence>
<keyword evidence="3" id="KW-0812">Transmembrane</keyword>
<sequence>MTPTLDTPRRRRFPDTRSLEFDSGALVVAGLANGALGLVFWAVAARMFPESEVGRAGAVINTAVMLATVSNLSFGPMYERFLPQSGYLSRRMIVGGQCVTGVLALAVGAGFVLVGPSDRLFHSTLDAVLFPVYVMVLAGFALADSILIGLRGGRWAAVKNVFHAAAKLAVVAALGAGAVGGTDAMILAWLVPAAVAVLVVQAVVVVAGRGLPRSTAPRLPGMRALWAYFGGAYGITVLASVTPLVLPLVVVVSVGTEGAAYFTVVWSLVAAIMLGTGMVTGPFIAAAAAEPERLAVLLRRFLRLYAVVACAGAAALAVGGPIALWIVGQSYADNGATLVRLMALVQLASVPATVFGVLCRVHRTLRYAVAIQLVSTVGVVAVSLWAVPHWGVDGVGYTFLAVELVVVAAVAVPLYRRVRTDLGEKR</sequence>
<dbReference type="AlphaFoldDB" id="A0A1G7ZMI3"/>
<keyword evidence="2" id="KW-1003">Cell membrane</keyword>
<evidence type="ECO:0000256" key="5">
    <source>
        <dbReference type="ARBA" id="ARBA00023136"/>
    </source>
</evidence>
<dbReference type="EMBL" id="FNDN01000001">
    <property type="protein sequence ID" value="SDH09766.1"/>
    <property type="molecule type" value="Genomic_DNA"/>
</dbReference>
<dbReference type="RefSeq" id="WP_072737887.1">
    <property type="nucleotide sequence ID" value="NZ_CP048813.1"/>
</dbReference>